<reference evidence="5 6" key="1">
    <citation type="submission" date="2013-05" db="EMBL/GenBank/DDBJ databases">
        <title>Draft genome sequence of Rubidibacter lacunae KORDI 51-2.</title>
        <authorList>
            <person name="Choi D.H."/>
            <person name="Noh J.H."/>
            <person name="Kwon K.-K."/>
            <person name="Lee J.-H."/>
            <person name="Ryu J.-Y."/>
        </authorList>
    </citation>
    <scope>NUCLEOTIDE SEQUENCE [LARGE SCALE GENOMIC DNA]</scope>
    <source>
        <strain evidence="5 6">KORDI 51-2</strain>
    </source>
</reference>
<dbReference type="SUPFAM" id="SSF49503">
    <property type="entry name" value="Cupredoxins"/>
    <property type="match status" value="3"/>
</dbReference>
<dbReference type="EMBL" id="ASSJ01000036">
    <property type="protein sequence ID" value="ERN41889.1"/>
    <property type="molecule type" value="Genomic_DNA"/>
</dbReference>
<dbReference type="InterPro" id="IPR045087">
    <property type="entry name" value="Cu-oxidase_fam"/>
</dbReference>
<dbReference type="PROSITE" id="PS51318">
    <property type="entry name" value="TAT"/>
    <property type="match status" value="1"/>
</dbReference>
<organism evidence="5 6">
    <name type="scientific">Rubidibacter lacunae KORDI 51-2</name>
    <dbReference type="NCBI Taxonomy" id="582515"/>
    <lineage>
        <taxon>Bacteria</taxon>
        <taxon>Bacillati</taxon>
        <taxon>Cyanobacteriota</taxon>
        <taxon>Cyanophyceae</taxon>
        <taxon>Oscillatoriophycideae</taxon>
        <taxon>Chroococcales</taxon>
        <taxon>Aphanothecaceae</taxon>
        <taxon>Rubidibacter</taxon>
    </lineage>
</organism>
<dbReference type="eggNOG" id="COG2132">
    <property type="taxonomic scope" value="Bacteria"/>
</dbReference>
<dbReference type="GO" id="GO:0016491">
    <property type="term" value="F:oxidoreductase activity"/>
    <property type="evidence" value="ECO:0007669"/>
    <property type="project" value="InterPro"/>
</dbReference>
<dbReference type="InParanoid" id="U5DMP8"/>
<feature type="domain" description="Plastocyanin-like" evidence="3">
    <location>
        <begin position="392"/>
        <end position="515"/>
    </location>
</feature>
<dbReference type="InterPro" id="IPR008972">
    <property type="entry name" value="Cupredoxin"/>
</dbReference>
<dbReference type="InterPro" id="IPR011706">
    <property type="entry name" value="Cu-oxidase_C"/>
</dbReference>
<gene>
    <name evidence="5" type="ORF">KR51_00014210</name>
</gene>
<dbReference type="Gene3D" id="2.60.40.420">
    <property type="entry name" value="Cupredoxins - blue copper proteins"/>
    <property type="match status" value="3"/>
</dbReference>
<keyword evidence="2" id="KW-0732">Signal</keyword>
<evidence type="ECO:0000313" key="5">
    <source>
        <dbReference type="EMBL" id="ERN41889.1"/>
    </source>
</evidence>
<evidence type="ECO:0000259" key="4">
    <source>
        <dbReference type="Pfam" id="PF07732"/>
    </source>
</evidence>
<comment type="caution">
    <text evidence="5">The sequence shown here is derived from an EMBL/GenBank/DDBJ whole genome shotgun (WGS) entry which is preliminary data.</text>
</comment>
<dbReference type="InterPro" id="IPR006311">
    <property type="entry name" value="TAT_signal"/>
</dbReference>
<comment type="similarity">
    <text evidence="1">Belongs to the multicopper oxidase family.</text>
</comment>
<dbReference type="FunCoup" id="U5DMP8">
    <property type="interactions" value="43"/>
</dbReference>
<dbReference type="InterPro" id="IPR011707">
    <property type="entry name" value="Cu-oxidase-like_N"/>
</dbReference>
<dbReference type="PANTHER" id="PTHR48267">
    <property type="entry name" value="CUPREDOXIN SUPERFAMILY PROTEIN"/>
    <property type="match status" value="1"/>
</dbReference>
<feature type="signal peptide" evidence="2">
    <location>
        <begin position="1"/>
        <end position="31"/>
    </location>
</feature>
<name>U5DMP8_9CHRO</name>
<dbReference type="GO" id="GO:0005507">
    <property type="term" value="F:copper ion binding"/>
    <property type="evidence" value="ECO:0007669"/>
    <property type="project" value="InterPro"/>
</dbReference>
<dbReference type="Pfam" id="PF07732">
    <property type="entry name" value="Cu-oxidase_3"/>
    <property type="match status" value="1"/>
</dbReference>
<dbReference type="Pfam" id="PF07731">
    <property type="entry name" value="Cu-oxidase_2"/>
    <property type="match status" value="1"/>
</dbReference>
<evidence type="ECO:0000256" key="2">
    <source>
        <dbReference type="SAM" id="SignalP"/>
    </source>
</evidence>
<feature type="domain" description="Plastocyanin-like" evidence="4">
    <location>
        <begin position="68"/>
        <end position="193"/>
    </location>
</feature>
<dbReference type="CDD" id="cd13889">
    <property type="entry name" value="CuRO_3_BOD"/>
    <property type="match status" value="1"/>
</dbReference>
<feature type="chain" id="PRO_5004658934" evidence="2">
    <location>
        <begin position="32"/>
        <end position="562"/>
    </location>
</feature>
<sequence length="562" mass="63695">MKMNRRDVLQLGLLGSSALFLPFGSQKSAFAAPLSPQIPRFEMPLRIPPVLSPQYSDATTDYYEIKLQKARVEILPGTTTEIWGYNGLLPGPTIRQRGGNPLTEGRQSVVRFINELGVDARGCDIDAVIHLHGMASLPQYDGFATDFIPTGYFKDYIYPNDRAATIWYHDHAIDKTSRNVYMGLAGMYIVEDEFERNLPLPKGQYDVPLILRDAFFAQTGNNAELVFDNRNERSTYGDIPLVNGVPWPKMEVANRKYRFRVLNASASRAFQLALSRKADRLTLGEKIAVIGSDGGLLEAPVVLTTPYQTLEIGMAERYEVIIDFSQYEVGESVYLRNIGFTGSIDTDARIHTLMRFDVVREEPDDSRIPNSLRAVERLPIGDVDKVRTFRFERSFNQWLINGKGWNENRVDANPDVGDIEIWEFVNPGSGWFHPIHVHLIDMQMLDRNGMPVRPYERGWKDVFHVGEFEKVRVIGEFGPRNPKFVKGFIRGKFMMHCHNLVHEDHSMMTVFEVGQGGDGPKSAPAQPIAGMQSFEATYPTPPDVYNLESIEEFDEEIYGKGR</sequence>
<accession>U5DMP8</accession>
<dbReference type="PATRIC" id="fig|582515.4.peg.1599"/>
<evidence type="ECO:0000313" key="6">
    <source>
        <dbReference type="Proteomes" id="UP000016960"/>
    </source>
</evidence>
<evidence type="ECO:0000259" key="3">
    <source>
        <dbReference type="Pfam" id="PF07731"/>
    </source>
</evidence>
<dbReference type="OrthoDB" id="9757546at2"/>
<keyword evidence="6" id="KW-1185">Reference proteome</keyword>
<evidence type="ECO:0000256" key="1">
    <source>
        <dbReference type="ARBA" id="ARBA00010609"/>
    </source>
</evidence>
<dbReference type="AlphaFoldDB" id="U5DMP8"/>
<proteinExistence type="inferred from homology"/>
<protein>
    <submittedName>
        <fullName evidence="5">Putative multicopper oxidase</fullName>
    </submittedName>
</protein>
<dbReference type="PANTHER" id="PTHR48267:SF1">
    <property type="entry name" value="BILIRUBIN OXIDASE"/>
    <property type="match status" value="1"/>
</dbReference>
<dbReference type="STRING" id="582515.KR51_00014210"/>
<dbReference type="Proteomes" id="UP000016960">
    <property type="component" value="Unassembled WGS sequence"/>
</dbReference>